<dbReference type="OrthoDB" id="443081at2759"/>
<feature type="compositionally biased region" description="Acidic residues" evidence="1">
    <location>
        <begin position="26"/>
        <end position="38"/>
    </location>
</feature>
<dbReference type="AlphaFoldDB" id="A0A9P1BH17"/>
<feature type="region of interest" description="Disordered" evidence="1">
    <location>
        <begin position="830"/>
        <end position="863"/>
    </location>
</feature>
<evidence type="ECO:0000313" key="2">
    <source>
        <dbReference type="EMBL" id="CAI3973262.1"/>
    </source>
</evidence>
<evidence type="ECO:0000313" key="3">
    <source>
        <dbReference type="EMBL" id="CAL4760574.1"/>
    </source>
</evidence>
<feature type="region of interest" description="Disordered" evidence="1">
    <location>
        <begin position="1"/>
        <end position="285"/>
    </location>
</feature>
<name>A0A9P1BH17_9DINO</name>
<dbReference type="EMBL" id="CAMXCT010000062">
    <property type="protein sequence ID" value="CAI3973262.1"/>
    <property type="molecule type" value="Genomic_DNA"/>
</dbReference>
<feature type="compositionally biased region" description="Pro residues" evidence="1">
    <location>
        <begin position="480"/>
        <end position="489"/>
    </location>
</feature>
<feature type="region of interest" description="Disordered" evidence="1">
    <location>
        <begin position="409"/>
        <end position="492"/>
    </location>
</feature>
<gene>
    <name evidence="2" type="ORF">C1SCF055_LOCUS1781</name>
</gene>
<organism evidence="2">
    <name type="scientific">Cladocopium goreaui</name>
    <dbReference type="NCBI Taxonomy" id="2562237"/>
    <lineage>
        <taxon>Eukaryota</taxon>
        <taxon>Sar</taxon>
        <taxon>Alveolata</taxon>
        <taxon>Dinophyceae</taxon>
        <taxon>Suessiales</taxon>
        <taxon>Symbiodiniaceae</taxon>
        <taxon>Cladocopium</taxon>
    </lineage>
</organism>
<dbReference type="EMBL" id="CAMXCT030000062">
    <property type="protein sequence ID" value="CAL4760574.1"/>
    <property type="molecule type" value="Genomic_DNA"/>
</dbReference>
<keyword evidence="4" id="KW-1185">Reference proteome</keyword>
<dbReference type="Proteomes" id="UP001152797">
    <property type="component" value="Unassembled WGS sequence"/>
</dbReference>
<feature type="compositionally biased region" description="Acidic residues" evidence="1">
    <location>
        <begin position="219"/>
        <end position="260"/>
    </location>
</feature>
<proteinExistence type="predicted"/>
<protein>
    <submittedName>
        <fullName evidence="2">Uncharacterized protein</fullName>
    </submittedName>
</protein>
<sequence length="863" mass="92796">MMEAGDIGREAFEWGFQPPDERPEDSIDEELSQDDAEESASFLTLADRQRIGEVLAEQERRRAERSEIPSMRPRTVDTMWPSFSPGRRHPEVPWSEASGQPDRHRPPSRGGESWQPLGQTTPPAYEQVTPELLQLWQIQETQLPSDLPPAQPTQDEEAPEVPAESSLGPEAEVHPFEGERGAESGAEHAEIAGGHEIPDAIDVAEAAEVEASERRTQELETEQAEEEEEIEDAEFETFSEGEESDASADDGGEPAEDLPDLPDVPDLPATVEDVAPEPSRAVELEPQAEEIEVASLHSSEDLGHFEEVEVTESGGFHADEWIVEASSIRRPDVATSKAGGGMSPSLTGPPTTTPPEDAQTAPPTVSDLTEEVIAAIMEELINDTIQSSTLAASAEPALWHPTPVAPPFIDIFNEDSAPDGSSAESEPVVQPSPRRPLPQQPRVSASAPGAPVLGTAMGAPSLAPEELSDAGGRQSKDSGPPRPPSPPPDARSLAVTTVAPTFQAPALPTQASSRIKGKQEQADLISQELLEMLLGEALQEFEGACNFSSPVEEARVSIGSSGPSPLIAGPKPIDTSEAVVGPFVDAAFQHFGVVDETQPVAGPVPPVEEWLPSVKEIMRSKAAHEDAEEESPEDSDRAAAIEGFTRLLADALLEIASEEVKEQGPRVMGWRRPCFGEAPLSRFREKQAQEGLTSSQKQTWEKVRAKLTEQVRFGWRTEAAEETSAVSGVQAGRMTIDLEAGAAGALALANLDPGIDALLEEEICSDEASWLDIKADVQKVKNEVARMIFQDLLEELANEIARLWMPYSFARLSAASMSFVTTFTRQRVSRRGDRSRRAGSMTVASEGATVGATVGASAPPENI</sequence>
<evidence type="ECO:0000256" key="1">
    <source>
        <dbReference type="SAM" id="MobiDB-lite"/>
    </source>
</evidence>
<feature type="compositionally biased region" description="Low complexity" evidence="1">
    <location>
        <begin position="838"/>
        <end position="863"/>
    </location>
</feature>
<reference evidence="2" key="1">
    <citation type="submission" date="2022-10" db="EMBL/GenBank/DDBJ databases">
        <authorList>
            <person name="Chen Y."/>
            <person name="Dougan E. K."/>
            <person name="Chan C."/>
            <person name="Rhodes N."/>
            <person name="Thang M."/>
        </authorList>
    </citation>
    <scope>NUCLEOTIDE SEQUENCE</scope>
</reference>
<feature type="compositionally biased region" description="Basic and acidic residues" evidence="1">
    <location>
        <begin position="47"/>
        <end position="67"/>
    </location>
</feature>
<accession>A0A9P1BH17</accession>
<feature type="region of interest" description="Disordered" evidence="1">
    <location>
        <begin position="332"/>
        <end position="365"/>
    </location>
</feature>
<evidence type="ECO:0000313" key="4">
    <source>
        <dbReference type="Proteomes" id="UP001152797"/>
    </source>
</evidence>
<feature type="compositionally biased region" description="Basic and acidic residues" evidence="1">
    <location>
        <begin position="171"/>
        <end position="190"/>
    </location>
</feature>
<dbReference type="EMBL" id="CAMXCT020000062">
    <property type="protein sequence ID" value="CAL1126637.1"/>
    <property type="molecule type" value="Genomic_DNA"/>
</dbReference>
<reference evidence="3 4" key="2">
    <citation type="submission" date="2024-05" db="EMBL/GenBank/DDBJ databases">
        <authorList>
            <person name="Chen Y."/>
            <person name="Shah S."/>
            <person name="Dougan E. K."/>
            <person name="Thang M."/>
            <person name="Chan C."/>
        </authorList>
    </citation>
    <scope>NUCLEOTIDE SEQUENCE [LARGE SCALE GENOMIC DNA]</scope>
</reference>
<comment type="caution">
    <text evidence="2">The sequence shown here is derived from an EMBL/GenBank/DDBJ whole genome shotgun (WGS) entry which is preliminary data.</text>
</comment>
<feature type="compositionally biased region" description="Basic and acidic residues" evidence="1">
    <location>
        <begin position="1"/>
        <end position="12"/>
    </location>
</feature>